<dbReference type="STRING" id="287099.SAMN05660413_02804"/>
<reference evidence="1 2" key="1">
    <citation type="submission" date="2016-10" db="EMBL/GenBank/DDBJ databases">
        <authorList>
            <person name="de Groot N.N."/>
        </authorList>
    </citation>
    <scope>NUCLEOTIDE SEQUENCE [LARGE SCALE GENOMIC DNA]</scope>
    <source>
        <strain evidence="1 2">DSM 17794</strain>
    </source>
</reference>
<name>A0A1I5CC29_9FLAO</name>
<dbReference type="AlphaFoldDB" id="A0A1I5CC29"/>
<sequence>MSLMFFSCGKREENASIREVEKKQPNPAVVQPKPANLKLYAENTASMNGYIEGFTNFKEALARLVNEVEILETPRFSTHVYLINNKITKLNTPDFIYSPKDGSTQEG</sequence>
<dbReference type="EMBL" id="FOVL01000020">
    <property type="protein sequence ID" value="SFN84456.1"/>
    <property type="molecule type" value="Genomic_DNA"/>
</dbReference>
<dbReference type="Proteomes" id="UP000199153">
    <property type="component" value="Unassembled WGS sequence"/>
</dbReference>
<proteinExistence type="predicted"/>
<protein>
    <submittedName>
        <fullName evidence="1">Uncharacterized protein</fullName>
    </submittedName>
</protein>
<accession>A0A1I5CC29</accession>
<organism evidence="1 2">
    <name type="scientific">Salegentibacter flavus</name>
    <dbReference type="NCBI Taxonomy" id="287099"/>
    <lineage>
        <taxon>Bacteria</taxon>
        <taxon>Pseudomonadati</taxon>
        <taxon>Bacteroidota</taxon>
        <taxon>Flavobacteriia</taxon>
        <taxon>Flavobacteriales</taxon>
        <taxon>Flavobacteriaceae</taxon>
        <taxon>Salegentibacter</taxon>
    </lineage>
</organism>
<evidence type="ECO:0000313" key="2">
    <source>
        <dbReference type="Proteomes" id="UP000199153"/>
    </source>
</evidence>
<keyword evidence="2" id="KW-1185">Reference proteome</keyword>
<evidence type="ECO:0000313" key="1">
    <source>
        <dbReference type="EMBL" id="SFN84456.1"/>
    </source>
</evidence>
<gene>
    <name evidence="1" type="ORF">SAMN05660413_02804</name>
</gene>